<proteinExistence type="predicted"/>
<evidence type="ECO:0000256" key="1">
    <source>
        <dbReference type="SAM" id="MobiDB-lite"/>
    </source>
</evidence>
<dbReference type="RefSeq" id="WP_007414784.1">
    <property type="nucleotide sequence ID" value="NZ_ABOX02000011.1"/>
</dbReference>
<dbReference type="InterPro" id="IPR054491">
    <property type="entry name" value="MGH1-like_GH"/>
</dbReference>
<feature type="domain" description="Mannosylglycerate hydrolase MGH1-like glycoside hydrolase" evidence="2">
    <location>
        <begin position="432"/>
        <end position="536"/>
    </location>
</feature>
<dbReference type="GO" id="GO:0009311">
    <property type="term" value="P:oligosaccharide metabolic process"/>
    <property type="evidence" value="ECO:0007669"/>
    <property type="project" value="InterPro"/>
</dbReference>
<dbReference type="InterPro" id="IPR004888">
    <property type="entry name" value="Glycoside_hydrolase_63"/>
</dbReference>
<accession>B9XG38</accession>
<sequence length="924" mass="106001">MPMNTTEHTRLQEAREQNVPWRKWGPYLSERQWGTVREDYSASGDAWNYFTHENSRSRAYHWGEDGLAGFSDDKQRLCFALALWNGNDPILKERLFGLTNSEGNHGEDVKEYYFYLDSTPTHSYMKYLYKYPQAAFPYFDLVKTNRERSREQFEYELLDTGVFNENRYFDVFVEYAKEGPEDILIQISVANRGPDAATLHVLPTLWFRNTWSWWPGEPKPLLDEAEAGKGLSVMRAVHKELGERFLYCEGEPPLLFTENETNPARIEGTPNHKPHVKDAINEYIVNGRQEAVNPGKSGTKAAAHYQLSVRPGETQVIRLRLTGQALKSPGKGRGAGALGNHFTEVLAARREEADEFYASITPPSVSEDAARIMRQALAGMLWSKQYYFFDLQKWLKEHGVDPMASRSRETRNKEWFHMINDDIISMPDKWEYPWYAAWDLAFHTMALSIVDLDFSKTQLSLVLREVYLHPSGQVPAYEWNFGDVNPPVHAWATLFLYNSEKQARGQGDVEFLKRLFNKLTLNFTWWVNRKDRFGKNVFEGGFLGLDNIGVFDRSAPLPTGGHLEQADGTAWMALFCQNMLEIGVELATHDSAYEELAFKFAEHFLWIGAALNRTGEDGLWDEEDGFYYDLLRLPDGQSTRLKVRSMVGLLPLCATTVVEQYQREQVPGLVEHIYQRLARMPELAASIHATGPGYFGVAKRGILAIVNEDRLRRILTRMLDENEFLGPHGIRALSRYHAEHPYSFWVHGQEYRVDYLPAESNSGMFGGNSNWRGPVWLPVNALLIRALLQYYMYYGDNFKVECPTGSGRRMNLFEVSRELANRLTSNFLRDEQGRRPVYGGIEKFQTDPYWRDNILFHEYFHGDNGAGLGASHQTGWTGLIAGLIQMYGHLDAKSVLEGGKEKGVQYRKSKESIQREEPAALTLT</sequence>
<gene>
    <name evidence="3" type="ORF">Cflav_PD3917</name>
</gene>
<dbReference type="GO" id="GO:0004573">
    <property type="term" value="F:Glc3Man9GlcNAc2 oligosaccharide glucosidase activity"/>
    <property type="evidence" value="ECO:0007669"/>
    <property type="project" value="InterPro"/>
</dbReference>
<comment type="caution">
    <text evidence="3">The sequence shown here is derived from an EMBL/GenBank/DDBJ whole genome shotgun (WGS) entry which is preliminary data.</text>
</comment>
<feature type="compositionally biased region" description="Basic and acidic residues" evidence="1">
    <location>
        <begin position="905"/>
        <end position="918"/>
    </location>
</feature>
<dbReference type="Gene3D" id="1.50.10.10">
    <property type="match status" value="1"/>
</dbReference>
<keyword evidence="4" id="KW-1185">Reference proteome</keyword>
<feature type="region of interest" description="Disordered" evidence="1">
    <location>
        <begin position="905"/>
        <end position="924"/>
    </location>
</feature>
<dbReference type="OrthoDB" id="9798687at2"/>
<evidence type="ECO:0000313" key="4">
    <source>
        <dbReference type="Proteomes" id="UP000003688"/>
    </source>
</evidence>
<name>B9XG38_PEDPL</name>
<evidence type="ECO:0000313" key="3">
    <source>
        <dbReference type="EMBL" id="EEF61200.1"/>
    </source>
</evidence>
<reference evidence="3 4" key="1">
    <citation type="journal article" date="2011" name="J. Bacteriol.">
        <title>Genome sequence of 'Pedosphaera parvula' Ellin514, an aerobic Verrucomicrobial isolate from pasture soil.</title>
        <authorList>
            <person name="Kant R."/>
            <person name="van Passel M.W."/>
            <person name="Sangwan P."/>
            <person name="Palva A."/>
            <person name="Lucas S."/>
            <person name="Copeland A."/>
            <person name="Lapidus A."/>
            <person name="Glavina Del Rio T."/>
            <person name="Dalin E."/>
            <person name="Tice H."/>
            <person name="Bruce D."/>
            <person name="Goodwin L."/>
            <person name="Pitluck S."/>
            <person name="Chertkov O."/>
            <person name="Larimer F.W."/>
            <person name="Land M.L."/>
            <person name="Hauser L."/>
            <person name="Brettin T.S."/>
            <person name="Detter J.C."/>
            <person name="Han S."/>
            <person name="de Vos W.M."/>
            <person name="Janssen P.H."/>
            <person name="Smidt H."/>
        </authorList>
    </citation>
    <scope>NUCLEOTIDE SEQUENCE [LARGE SCALE GENOMIC DNA]</scope>
    <source>
        <strain evidence="3 4">Ellin514</strain>
    </source>
</reference>
<feature type="domain" description="Mannosylglycerate hydrolase MGH1-like glycoside hydrolase" evidence="2">
    <location>
        <begin position="706"/>
        <end position="874"/>
    </location>
</feature>
<dbReference type="InterPro" id="IPR012341">
    <property type="entry name" value="6hp_glycosidase-like_sf"/>
</dbReference>
<dbReference type="AlphaFoldDB" id="B9XG38"/>
<organism evidence="3 4">
    <name type="scientific">Pedosphaera parvula (strain Ellin514)</name>
    <dbReference type="NCBI Taxonomy" id="320771"/>
    <lineage>
        <taxon>Bacteria</taxon>
        <taxon>Pseudomonadati</taxon>
        <taxon>Verrucomicrobiota</taxon>
        <taxon>Pedosphaerae</taxon>
        <taxon>Pedosphaerales</taxon>
        <taxon>Pedosphaeraceae</taxon>
        <taxon>Pedosphaera</taxon>
    </lineage>
</organism>
<dbReference type="EMBL" id="ABOX02000011">
    <property type="protein sequence ID" value="EEF61200.1"/>
    <property type="molecule type" value="Genomic_DNA"/>
</dbReference>
<protein>
    <recommendedName>
        <fullName evidence="2">Mannosylglycerate hydrolase MGH1-like glycoside hydrolase domain-containing protein</fullName>
    </recommendedName>
</protein>
<dbReference type="Pfam" id="PF22422">
    <property type="entry name" value="MGH1-like_GH"/>
    <property type="match status" value="2"/>
</dbReference>
<dbReference type="InterPro" id="IPR008928">
    <property type="entry name" value="6-hairpin_glycosidase_sf"/>
</dbReference>
<dbReference type="Proteomes" id="UP000003688">
    <property type="component" value="Unassembled WGS sequence"/>
</dbReference>
<dbReference type="SUPFAM" id="SSF48208">
    <property type="entry name" value="Six-hairpin glycosidases"/>
    <property type="match status" value="1"/>
</dbReference>
<dbReference type="PANTHER" id="PTHR10412">
    <property type="entry name" value="MANNOSYL-OLIGOSACCHARIDE GLUCOSIDASE"/>
    <property type="match status" value="1"/>
</dbReference>
<dbReference type="PANTHER" id="PTHR10412:SF10">
    <property type="entry name" value="GLYCOSYL HYDROLASE FAMILY 63 C-TERMINAL DOMAIN-CONTAINING PROTEIN"/>
    <property type="match status" value="1"/>
</dbReference>
<dbReference type="STRING" id="320771.Cflav_PD3917"/>
<evidence type="ECO:0000259" key="2">
    <source>
        <dbReference type="Pfam" id="PF22422"/>
    </source>
</evidence>